<keyword evidence="8" id="KW-1185">Reference proteome</keyword>
<protein>
    <submittedName>
        <fullName evidence="7">LemA family protein</fullName>
    </submittedName>
</protein>
<dbReference type="SUPFAM" id="SSF140478">
    <property type="entry name" value="LemA-like"/>
    <property type="match status" value="1"/>
</dbReference>
<keyword evidence="3 6" id="KW-0812">Transmembrane</keyword>
<dbReference type="PANTHER" id="PTHR34478:SF2">
    <property type="entry name" value="MEMBRANE PROTEIN"/>
    <property type="match status" value="1"/>
</dbReference>
<dbReference type="GO" id="GO:0016020">
    <property type="term" value="C:membrane"/>
    <property type="evidence" value="ECO:0007669"/>
    <property type="project" value="UniProtKB-SubCell"/>
</dbReference>
<dbReference type="Proteomes" id="UP000320055">
    <property type="component" value="Unassembled WGS sequence"/>
</dbReference>
<dbReference type="OrthoDB" id="9804152at2"/>
<dbReference type="RefSeq" id="WP_144876157.1">
    <property type="nucleotide sequence ID" value="NZ_LR214371.1"/>
</dbReference>
<dbReference type="InterPro" id="IPR023353">
    <property type="entry name" value="LemA-like_dom_sf"/>
</dbReference>
<dbReference type="EMBL" id="CAACVJ010000600">
    <property type="protein sequence ID" value="VEP17731.1"/>
    <property type="molecule type" value="Genomic_DNA"/>
</dbReference>
<evidence type="ECO:0000256" key="3">
    <source>
        <dbReference type="ARBA" id="ARBA00022692"/>
    </source>
</evidence>
<evidence type="ECO:0000313" key="7">
    <source>
        <dbReference type="EMBL" id="VEP17731.1"/>
    </source>
</evidence>
<dbReference type="AlphaFoldDB" id="A0A563W224"/>
<evidence type="ECO:0000256" key="6">
    <source>
        <dbReference type="SAM" id="Phobius"/>
    </source>
</evidence>
<feature type="transmembrane region" description="Helical" evidence="6">
    <location>
        <begin position="78"/>
        <end position="97"/>
    </location>
</feature>
<organism evidence="7 8">
    <name type="scientific">Hyella patelloides LEGE 07179</name>
    <dbReference type="NCBI Taxonomy" id="945734"/>
    <lineage>
        <taxon>Bacteria</taxon>
        <taxon>Bacillati</taxon>
        <taxon>Cyanobacteriota</taxon>
        <taxon>Cyanophyceae</taxon>
        <taxon>Pleurocapsales</taxon>
        <taxon>Hyellaceae</taxon>
        <taxon>Hyella</taxon>
    </lineage>
</organism>
<name>A0A563W224_9CYAN</name>
<sequence length="241" mass="27797">MKQPNNSFSEAKASEILELAARYYTEENQAYTDEELIHAGTEAQIPDYLVIKAVQEIKNRKQQKLARKKRIQYRLKRVLGSSLLVFSAIACWGTITYNHLITVISNTKTAQKQVTNQLQRRANLIPQLVNLTQTYANHEQEIITQLIVARQDYLKADAFEAKTNAIANIDRAILNFSNYATTNQKLKSSQLFINLQYEITGTENRLAVERMRYNQAVEKYNQEIKQFPQSLVATIFQFESL</sequence>
<proteinExistence type="inferred from homology"/>
<keyword evidence="4 6" id="KW-1133">Transmembrane helix</keyword>
<reference evidence="7 8" key="1">
    <citation type="submission" date="2019-01" db="EMBL/GenBank/DDBJ databases">
        <authorList>
            <person name="Brito A."/>
        </authorList>
    </citation>
    <scope>NUCLEOTIDE SEQUENCE [LARGE SCALE GENOMIC DNA]</scope>
    <source>
        <strain evidence="7">1</strain>
    </source>
</reference>
<dbReference type="InterPro" id="IPR007156">
    <property type="entry name" value="MamQ_LemA"/>
</dbReference>
<comment type="similarity">
    <text evidence="2">Belongs to the LemA family.</text>
</comment>
<keyword evidence="5 6" id="KW-0472">Membrane</keyword>
<dbReference type="PANTHER" id="PTHR34478">
    <property type="entry name" value="PROTEIN LEMA"/>
    <property type="match status" value="1"/>
</dbReference>
<evidence type="ECO:0000256" key="5">
    <source>
        <dbReference type="ARBA" id="ARBA00023136"/>
    </source>
</evidence>
<evidence type="ECO:0000256" key="2">
    <source>
        <dbReference type="ARBA" id="ARBA00008854"/>
    </source>
</evidence>
<evidence type="ECO:0000313" key="8">
    <source>
        <dbReference type="Proteomes" id="UP000320055"/>
    </source>
</evidence>
<evidence type="ECO:0000256" key="1">
    <source>
        <dbReference type="ARBA" id="ARBA00004167"/>
    </source>
</evidence>
<accession>A0A563W224</accession>
<gene>
    <name evidence="7" type="ORF">H1P_6390007</name>
</gene>
<comment type="subcellular location">
    <subcellularLocation>
        <location evidence="1">Membrane</location>
        <topology evidence="1">Single-pass membrane protein</topology>
    </subcellularLocation>
</comment>
<dbReference type="Pfam" id="PF04011">
    <property type="entry name" value="LemA"/>
    <property type="match status" value="1"/>
</dbReference>
<evidence type="ECO:0000256" key="4">
    <source>
        <dbReference type="ARBA" id="ARBA00022989"/>
    </source>
</evidence>
<dbReference type="Gene3D" id="1.20.1440.20">
    <property type="entry name" value="LemA-like domain"/>
    <property type="match status" value="1"/>
</dbReference>